<organism evidence="2 3">
    <name type="scientific">Mucilaginibacter dorajii</name>
    <dbReference type="NCBI Taxonomy" id="692994"/>
    <lineage>
        <taxon>Bacteria</taxon>
        <taxon>Pseudomonadati</taxon>
        <taxon>Bacteroidota</taxon>
        <taxon>Sphingobacteriia</taxon>
        <taxon>Sphingobacteriales</taxon>
        <taxon>Sphingobacteriaceae</taxon>
        <taxon>Mucilaginibacter</taxon>
    </lineage>
</organism>
<name>A0ABP7Q021_9SPHI</name>
<reference evidence="3" key="1">
    <citation type="journal article" date="2019" name="Int. J. Syst. Evol. Microbiol.">
        <title>The Global Catalogue of Microorganisms (GCM) 10K type strain sequencing project: providing services to taxonomists for standard genome sequencing and annotation.</title>
        <authorList>
            <consortium name="The Broad Institute Genomics Platform"/>
            <consortium name="The Broad Institute Genome Sequencing Center for Infectious Disease"/>
            <person name="Wu L."/>
            <person name="Ma J."/>
        </authorList>
    </citation>
    <scope>NUCLEOTIDE SEQUENCE [LARGE SCALE GENOMIC DNA]</scope>
    <source>
        <strain evidence="3">JCM 16601</strain>
    </source>
</reference>
<protein>
    <submittedName>
        <fullName evidence="2">Uncharacterized protein</fullName>
    </submittedName>
</protein>
<keyword evidence="3" id="KW-1185">Reference proteome</keyword>
<evidence type="ECO:0000256" key="1">
    <source>
        <dbReference type="SAM" id="MobiDB-lite"/>
    </source>
</evidence>
<evidence type="ECO:0000313" key="3">
    <source>
        <dbReference type="Proteomes" id="UP001500742"/>
    </source>
</evidence>
<dbReference type="Proteomes" id="UP001500742">
    <property type="component" value="Unassembled WGS sequence"/>
</dbReference>
<sequence length="56" mass="6307">MILLETGLLLWKRLDDYDNNKYPLMSRQSVNLKNQGSDKPLGMEVDTGQKLKAGAV</sequence>
<evidence type="ECO:0000313" key="2">
    <source>
        <dbReference type="EMBL" id="GAA3973967.1"/>
    </source>
</evidence>
<feature type="region of interest" description="Disordered" evidence="1">
    <location>
        <begin position="33"/>
        <end position="56"/>
    </location>
</feature>
<comment type="caution">
    <text evidence="2">The sequence shown here is derived from an EMBL/GenBank/DDBJ whole genome shotgun (WGS) entry which is preliminary data.</text>
</comment>
<gene>
    <name evidence="2" type="ORF">GCM10022210_25260</name>
</gene>
<accession>A0ABP7Q021</accession>
<proteinExistence type="predicted"/>
<dbReference type="EMBL" id="BAAAZC010000019">
    <property type="protein sequence ID" value="GAA3973967.1"/>
    <property type="molecule type" value="Genomic_DNA"/>
</dbReference>